<feature type="region of interest" description="Disordered" evidence="1">
    <location>
        <begin position="1"/>
        <end position="69"/>
    </location>
</feature>
<keyword evidence="3" id="KW-1185">Reference proteome</keyword>
<dbReference type="Proteomes" id="UP001345963">
    <property type="component" value="Unassembled WGS sequence"/>
</dbReference>
<comment type="caution">
    <text evidence="2">The sequence shown here is derived from an EMBL/GenBank/DDBJ whole genome shotgun (WGS) entry which is preliminary data.</text>
</comment>
<gene>
    <name evidence="2" type="ORF">ATANTOWER_024113</name>
</gene>
<protein>
    <submittedName>
        <fullName evidence="2">Uncharacterized protein</fullName>
    </submittedName>
</protein>
<feature type="compositionally biased region" description="Pro residues" evidence="1">
    <location>
        <begin position="55"/>
        <end position="65"/>
    </location>
</feature>
<dbReference type="EMBL" id="JAHUTI010039882">
    <property type="protein sequence ID" value="MED6244781.1"/>
    <property type="molecule type" value="Genomic_DNA"/>
</dbReference>
<feature type="compositionally biased region" description="Low complexity" evidence="1">
    <location>
        <begin position="1"/>
        <end position="19"/>
    </location>
</feature>
<evidence type="ECO:0000313" key="3">
    <source>
        <dbReference type="Proteomes" id="UP001345963"/>
    </source>
</evidence>
<proteinExistence type="predicted"/>
<evidence type="ECO:0000256" key="1">
    <source>
        <dbReference type="SAM" id="MobiDB-lite"/>
    </source>
</evidence>
<evidence type="ECO:0000313" key="2">
    <source>
        <dbReference type="EMBL" id="MED6244781.1"/>
    </source>
</evidence>
<name>A0ABU7B2U9_9TELE</name>
<sequence length="122" mass="13126">MYTHSSSSSYPGPGHRGSSLSRDPETFLSPDNSSSSSGGSQEFPDPSEDIVSPACPGPSPGPPPVGTFLKHLRRKVSGGHSKQMPEPPQLTPLDVEEQRLYSEPLTLPLRECPATLRRKFGL</sequence>
<accession>A0ABU7B2U9</accession>
<reference evidence="2 3" key="1">
    <citation type="submission" date="2021-07" db="EMBL/GenBank/DDBJ databases">
        <authorList>
            <person name="Palmer J.M."/>
        </authorList>
    </citation>
    <scope>NUCLEOTIDE SEQUENCE [LARGE SCALE GENOMIC DNA]</scope>
    <source>
        <strain evidence="2 3">AT_MEX2019</strain>
        <tissue evidence="2">Muscle</tissue>
    </source>
</reference>
<feature type="region of interest" description="Disordered" evidence="1">
    <location>
        <begin position="74"/>
        <end position="93"/>
    </location>
</feature>
<organism evidence="2 3">
    <name type="scientific">Ataeniobius toweri</name>
    <dbReference type="NCBI Taxonomy" id="208326"/>
    <lineage>
        <taxon>Eukaryota</taxon>
        <taxon>Metazoa</taxon>
        <taxon>Chordata</taxon>
        <taxon>Craniata</taxon>
        <taxon>Vertebrata</taxon>
        <taxon>Euteleostomi</taxon>
        <taxon>Actinopterygii</taxon>
        <taxon>Neopterygii</taxon>
        <taxon>Teleostei</taxon>
        <taxon>Neoteleostei</taxon>
        <taxon>Acanthomorphata</taxon>
        <taxon>Ovalentaria</taxon>
        <taxon>Atherinomorphae</taxon>
        <taxon>Cyprinodontiformes</taxon>
        <taxon>Goodeidae</taxon>
        <taxon>Ataeniobius</taxon>
    </lineage>
</organism>